<dbReference type="InterPro" id="IPR050754">
    <property type="entry name" value="FKBP4/5/8-like"/>
</dbReference>
<keyword evidence="2" id="KW-0812">Transmembrane</keyword>
<dbReference type="EMBL" id="HBGU01033621">
    <property type="protein sequence ID" value="CAD9457450.1"/>
    <property type="molecule type" value="Transcribed_RNA"/>
</dbReference>
<gene>
    <name evidence="3" type="ORF">CBRE1094_LOCUS18358</name>
</gene>
<evidence type="ECO:0000256" key="1">
    <source>
        <dbReference type="PROSITE-ProRule" id="PRU00339"/>
    </source>
</evidence>
<feature type="repeat" description="TPR" evidence="1">
    <location>
        <begin position="56"/>
        <end position="89"/>
    </location>
</feature>
<dbReference type="InterPro" id="IPR011990">
    <property type="entry name" value="TPR-like_helical_dom_sf"/>
</dbReference>
<reference evidence="3" key="1">
    <citation type="submission" date="2021-01" db="EMBL/GenBank/DDBJ databases">
        <authorList>
            <person name="Corre E."/>
            <person name="Pelletier E."/>
            <person name="Niang G."/>
            <person name="Scheremetjew M."/>
            <person name="Finn R."/>
            <person name="Kale V."/>
            <person name="Holt S."/>
            <person name="Cochrane G."/>
            <person name="Meng A."/>
            <person name="Brown T."/>
            <person name="Cohen L."/>
        </authorList>
    </citation>
    <scope>NUCLEOTIDE SEQUENCE</scope>
    <source>
        <strain evidence="3">UTEX LB 985</strain>
    </source>
</reference>
<dbReference type="Gene3D" id="1.25.40.10">
    <property type="entry name" value="Tetratricopeptide repeat domain"/>
    <property type="match status" value="1"/>
</dbReference>
<feature type="transmembrane region" description="Helical" evidence="2">
    <location>
        <begin position="245"/>
        <end position="267"/>
    </location>
</feature>
<evidence type="ECO:0000256" key="2">
    <source>
        <dbReference type="SAM" id="Phobius"/>
    </source>
</evidence>
<sequence length="287" mass="32771">MPLFTGVALKPEVEAELEAMQLSLHLNAAVCAQKMRDYPSAKAACEYVFDQEPGNSKALYIYAKAIEGEGEYSKALGVLNKLLKAHPKNAEGRKLHAELKMQIKKQKAQLNGLFDRAQKENGEGLYTEAQLMPQRAEERARKAKAMSNPEIYTEDTLKSMDPVDACKMISQFQAKYENEEIEENERQELFAKISPLQQAELEEKYRKGMNVQDIRQQFWKGAIEDATMEKTPRARFKNLKERSKMFSVTAVLVFILGMIFSTAWTLARAAYSPLKDFAAWYVSLRFF</sequence>
<protein>
    <submittedName>
        <fullName evidence="3">Uncharacterized protein</fullName>
    </submittedName>
</protein>
<proteinExistence type="predicted"/>
<dbReference type="AlphaFoldDB" id="A0A7S2GJV5"/>
<keyword evidence="2" id="KW-0472">Membrane</keyword>
<accession>A0A7S2GJV5</accession>
<dbReference type="PANTHER" id="PTHR46512">
    <property type="entry name" value="PEPTIDYLPROLYL ISOMERASE"/>
    <property type="match status" value="1"/>
</dbReference>
<name>A0A7S2GJV5_9EUKA</name>
<keyword evidence="2" id="KW-1133">Transmembrane helix</keyword>
<dbReference type="Pfam" id="PF14559">
    <property type="entry name" value="TPR_19"/>
    <property type="match status" value="1"/>
</dbReference>
<dbReference type="InterPro" id="IPR019734">
    <property type="entry name" value="TPR_rpt"/>
</dbReference>
<dbReference type="SUPFAM" id="SSF48452">
    <property type="entry name" value="TPR-like"/>
    <property type="match status" value="1"/>
</dbReference>
<organism evidence="3">
    <name type="scientific">Haptolina brevifila</name>
    <dbReference type="NCBI Taxonomy" id="156173"/>
    <lineage>
        <taxon>Eukaryota</taxon>
        <taxon>Haptista</taxon>
        <taxon>Haptophyta</taxon>
        <taxon>Prymnesiophyceae</taxon>
        <taxon>Prymnesiales</taxon>
        <taxon>Prymnesiaceae</taxon>
        <taxon>Haptolina</taxon>
    </lineage>
</organism>
<keyword evidence="1" id="KW-0802">TPR repeat</keyword>
<evidence type="ECO:0000313" key="3">
    <source>
        <dbReference type="EMBL" id="CAD9457450.1"/>
    </source>
</evidence>
<dbReference type="PROSITE" id="PS50005">
    <property type="entry name" value="TPR"/>
    <property type="match status" value="1"/>
</dbReference>